<gene>
    <name evidence="2" type="ORF">AV530_006190</name>
</gene>
<feature type="compositionally biased region" description="Polar residues" evidence="1">
    <location>
        <begin position="89"/>
        <end position="100"/>
    </location>
</feature>
<dbReference type="Proteomes" id="UP000190648">
    <property type="component" value="Unassembled WGS sequence"/>
</dbReference>
<keyword evidence="3" id="KW-1185">Reference proteome</keyword>
<dbReference type="AlphaFoldDB" id="A0A1V4KCW4"/>
<organism evidence="2 3">
    <name type="scientific">Patagioenas fasciata monilis</name>
    <dbReference type="NCBI Taxonomy" id="372326"/>
    <lineage>
        <taxon>Eukaryota</taxon>
        <taxon>Metazoa</taxon>
        <taxon>Chordata</taxon>
        <taxon>Craniata</taxon>
        <taxon>Vertebrata</taxon>
        <taxon>Euteleostomi</taxon>
        <taxon>Archelosauria</taxon>
        <taxon>Archosauria</taxon>
        <taxon>Dinosauria</taxon>
        <taxon>Saurischia</taxon>
        <taxon>Theropoda</taxon>
        <taxon>Coelurosauria</taxon>
        <taxon>Aves</taxon>
        <taxon>Neognathae</taxon>
        <taxon>Neoaves</taxon>
        <taxon>Columbimorphae</taxon>
        <taxon>Columbiformes</taxon>
        <taxon>Columbidae</taxon>
        <taxon>Patagioenas</taxon>
    </lineage>
</organism>
<protein>
    <submittedName>
        <fullName evidence="2">Uncharacterized protein</fullName>
    </submittedName>
</protein>
<feature type="region of interest" description="Disordered" evidence="1">
    <location>
        <begin position="65"/>
        <end position="100"/>
    </location>
</feature>
<name>A0A1V4KCW4_PATFA</name>
<feature type="region of interest" description="Disordered" evidence="1">
    <location>
        <begin position="1"/>
        <end position="36"/>
    </location>
</feature>
<accession>A0A1V4KCW4</accession>
<evidence type="ECO:0000313" key="3">
    <source>
        <dbReference type="Proteomes" id="UP000190648"/>
    </source>
</evidence>
<evidence type="ECO:0000313" key="2">
    <source>
        <dbReference type="EMBL" id="OPJ82292.1"/>
    </source>
</evidence>
<proteinExistence type="predicted"/>
<feature type="compositionally biased region" description="Basic and acidic residues" evidence="1">
    <location>
        <begin position="67"/>
        <end position="83"/>
    </location>
</feature>
<evidence type="ECO:0000256" key="1">
    <source>
        <dbReference type="SAM" id="MobiDB-lite"/>
    </source>
</evidence>
<comment type="caution">
    <text evidence="2">The sequence shown here is derived from an EMBL/GenBank/DDBJ whole genome shotgun (WGS) entry which is preliminary data.</text>
</comment>
<reference evidence="2 3" key="1">
    <citation type="submission" date="2016-02" db="EMBL/GenBank/DDBJ databases">
        <title>Band-tailed pigeon sequencing and assembly.</title>
        <authorList>
            <person name="Soares A.E."/>
            <person name="Novak B.J."/>
            <person name="Rice E.S."/>
            <person name="O'Connell B."/>
            <person name="Chang D."/>
            <person name="Weber S."/>
            <person name="Shapiro B."/>
        </authorList>
    </citation>
    <scope>NUCLEOTIDE SEQUENCE [LARGE SCALE GENOMIC DNA]</scope>
    <source>
        <strain evidence="2">BTP2013</strain>
        <tissue evidence="2">Blood</tissue>
    </source>
</reference>
<sequence length="100" mass="11141">MVEKTSILKPMDVHGGSNIHSAAHSEEHSGTHPFTPWRSMVEQMSTLKPTVNTMVEQMFFHPMGIHGGEDVHPEAHGEDHIHPEANGGSWWTNHPLCNSQ</sequence>
<dbReference type="EMBL" id="LSYS01003706">
    <property type="protein sequence ID" value="OPJ82292.1"/>
    <property type="molecule type" value="Genomic_DNA"/>
</dbReference>